<reference evidence="2" key="1">
    <citation type="journal article" date="2024" name="Proc. Natl. Acad. Sci. U.S.A.">
        <title>Extraordinary preservation of gene collinearity over three hundred million years revealed in homosporous lycophytes.</title>
        <authorList>
            <person name="Li C."/>
            <person name="Wickell D."/>
            <person name="Kuo L.Y."/>
            <person name="Chen X."/>
            <person name="Nie B."/>
            <person name="Liao X."/>
            <person name="Peng D."/>
            <person name="Ji J."/>
            <person name="Jenkins J."/>
            <person name="Williams M."/>
            <person name="Shu S."/>
            <person name="Plott C."/>
            <person name="Barry K."/>
            <person name="Rajasekar S."/>
            <person name="Grimwood J."/>
            <person name="Han X."/>
            <person name="Sun S."/>
            <person name="Hou Z."/>
            <person name="He W."/>
            <person name="Dai G."/>
            <person name="Sun C."/>
            <person name="Schmutz J."/>
            <person name="Leebens-Mack J.H."/>
            <person name="Li F.W."/>
            <person name="Wang L."/>
        </authorList>
    </citation>
    <scope>NUCLEOTIDE SEQUENCE [LARGE SCALE GENOMIC DNA]</scope>
    <source>
        <strain evidence="2">cv. PW_Plant_1</strain>
    </source>
</reference>
<keyword evidence="2" id="KW-1185">Reference proteome</keyword>
<gene>
    <name evidence="1" type="ORF">O6H91_02G107100</name>
</gene>
<evidence type="ECO:0000313" key="1">
    <source>
        <dbReference type="EMBL" id="KAJ7566525.1"/>
    </source>
</evidence>
<organism evidence="1 2">
    <name type="scientific">Diphasiastrum complanatum</name>
    <name type="common">Issler's clubmoss</name>
    <name type="synonym">Lycopodium complanatum</name>
    <dbReference type="NCBI Taxonomy" id="34168"/>
    <lineage>
        <taxon>Eukaryota</taxon>
        <taxon>Viridiplantae</taxon>
        <taxon>Streptophyta</taxon>
        <taxon>Embryophyta</taxon>
        <taxon>Tracheophyta</taxon>
        <taxon>Lycopodiopsida</taxon>
        <taxon>Lycopodiales</taxon>
        <taxon>Lycopodiaceae</taxon>
        <taxon>Lycopodioideae</taxon>
        <taxon>Diphasiastrum</taxon>
    </lineage>
</organism>
<dbReference type="Proteomes" id="UP001162992">
    <property type="component" value="Chromosome 2"/>
</dbReference>
<evidence type="ECO:0000313" key="2">
    <source>
        <dbReference type="Proteomes" id="UP001162992"/>
    </source>
</evidence>
<proteinExistence type="predicted"/>
<dbReference type="EMBL" id="CM055093">
    <property type="protein sequence ID" value="KAJ7566525.1"/>
    <property type="molecule type" value="Genomic_DNA"/>
</dbReference>
<name>A0ACC2EJE6_DIPCM</name>
<sequence length="545" mass="60534">MAAQHTCSLEKAANPPKRSRRYGHLRKTTDARNSIDPHYQQYYFGRNCTNITQHLRPLKPSDRPDLQESGGFSYPRRASSITQHIVHQGKPKRLAPAADYNYGRRYSNVTCHLRYRPPVHLGLDAESIVLPHFGKIHTDVVEPAKYKETSIMPSITSHWWKDRPNSAPLPTYPQHVGLQELEQALTERLKNFQVPEGAQTWSINKTNGGNDLLNTTGNSVRDKECHHSHKDLANSAAQSERTSHSTLSENSNKAHKHSSLTSRDADCASGSSFDKTSREKCVQQCGRVGSGVSEGSVAEKCRISTMEETTCVTSTHLKTPETARSEGSSLCTKRYNFPVKTSLQAFPATPRPHNTVRTEAESLSGIQRTLSYQTPRSECSQMSRGGKSSQLSSARSPKQNISLLASGHTKSSSSSSNHPVTDELMSKAIKSQTNSAKSSYTNRNGVNSVAHATHATSLSTIKERVSNPGSRCQDKEAKSCLHLSADALQKLGPEKLARIMKWAGELQTWKLEPNAKERKPVNREFGSAIDHSRRHTDITSIYHHW</sequence>
<comment type="caution">
    <text evidence="1">The sequence shown here is derived from an EMBL/GenBank/DDBJ whole genome shotgun (WGS) entry which is preliminary data.</text>
</comment>
<accession>A0ACC2EJE6</accession>
<protein>
    <submittedName>
        <fullName evidence="1">Uncharacterized protein</fullName>
    </submittedName>
</protein>